<evidence type="ECO:0000313" key="8">
    <source>
        <dbReference type="Proteomes" id="UP000813824"/>
    </source>
</evidence>
<dbReference type="GO" id="GO:0008270">
    <property type="term" value="F:zinc ion binding"/>
    <property type="evidence" value="ECO:0007669"/>
    <property type="project" value="UniProtKB-KW"/>
</dbReference>
<dbReference type="GO" id="GO:0061630">
    <property type="term" value="F:ubiquitin protein ligase activity"/>
    <property type="evidence" value="ECO:0007669"/>
    <property type="project" value="TreeGrafter"/>
</dbReference>
<sequence>DEDIDTSYEGLIRLTTLIGEARPQGTTRDIIDNLPSGKYCEWATPSSEQRCPICLDDYEENDPVLKVPLCTHWFHKGCLEQWLGTAKTCPVCRGPIDPNASARSSRSARALRLRRNASYSQRSLRQAAEATAPVTGETPAGNNDNADNGANSGPGPSDNGIAVPLLHNDDGEDEEEWLARSWRTLMRGDRGM</sequence>
<feature type="domain" description="RING-type" evidence="6">
    <location>
        <begin position="51"/>
        <end position="93"/>
    </location>
</feature>
<dbReference type="SUPFAM" id="SSF57850">
    <property type="entry name" value="RING/U-box"/>
    <property type="match status" value="1"/>
</dbReference>
<evidence type="ECO:0000256" key="4">
    <source>
        <dbReference type="PROSITE-ProRule" id="PRU00175"/>
    </source>
</evidence>
<gene>
    <name evidence="7" type="ORF">BXZ70DRAFT_895583</name>
</gene>
<evidence type="ECO:0000313" key="7">
    <source>
        <dbReference type="EMBL" id="KAH8096864.1"/>
    </source>
</evidence>
<proteinExistence type="predicted"/>
<feature type="compositionally biased region" description="Low complexity" evidence="5">
    <location>
        <begin position="139"/>
        <end position="156"/>
    </location>
</feature>
<dbReference type="Proteomes" id="UP000813824">
    <property type="component" value="Unassembled WGS sequence"/>
</dbReference>
<keyword evidence="3" id="KW-0862">Zinc</keyword>
<dbReference type="PROSITE" id="PS50089">
    <property type="entry name" value="ZF_RING_2"/>
    <property type="match status" value="1"/>
</dbReference>
<keyword evidence="8" id="KW-1185">Reference proteome</keyword>
<protein>
    <recommendedName>
        <fullName evidence="6">RING-type domain-containing protein</fullName>
    </recommendedName>
</protein>
<dbReference type="InterPro" id="IPR013083">
    <property type="entry name" value="Znf_RING/FYVE/PHD"/>
</dbReference>
<dbReference type="PANTHER" id="PTHR46171">
    <property type="entry name" value="GH10160P"/>
    <property type="match status" value="1"/>
</dbReference>
<organism evidence="7 8">
    <name type="scientific">Cristinia sonorae</name>
    <dbReference type="NCBI Taxonomy" id="1940300"/>
    <lineage>
        <taxon>Eukaryota</taxon>
        <taxon>Fungi</taxon>
        <taxon>Dikarya</taxon>
        <taxon>Basidiomycota</taxon>
        <taxon>Agaricomycotina</taxon>
        <taxon>Agaricomycetes</taxon>
        <taxon>Agaricomycetidae</taxon>
        <taxon>Agaricales</taxon>
        <taxon>Pleurotineae</taxon>
        <taxon>Stephanosporaceae</taxon>
        <taxon>Cristinia</taxon>
    </lineage>
</organism>
<keyword evidence="2 4" id="KW-0863">Zinc-finger</keyword>
<dbReference type="SMART" id="SM00184">
    <property type="entry name" value="RING"/>
    <property type="match status" value="1"/>
</dbReference>
<dbReference type="Pfam" id="PF13639">
    <property type="entry name" value="zf-RING_2"/>
    <property type="match status" value="1"/>
</dbReference>
<feature type="non-terminal residue" evidence="7">
    <location>
        <position position="192"/>
    </location>
</feature>
<dbReference type="Gene3D" id="3.30.40.10">
    <property type="entry name" value="Zinc/RING finger domain, C3HC4 (zinc finger)"/>
    <property type="match status" value="1"/>
</dbReference>
<comment type="caution">
    <text evidence="7">The sequence shown here is derived from an EMBL/GenBank/DDBJ whole genome shotgun (WGS) entry which is preliminary data.</text>
</comment>
<dbReference type="EMBL" id="JAEVFJ010000022">
    <property type="protein sequence ID" value="KAH8096864.1"/>
    <property type="molecule type" value="Genomic_DNA"/>
</dbReference>
<evidence type="ECO:0000256" key="5">
    <source>
        <dbReference type="SAM" id="MobiDB-lite"/>
    </source>
</evidence>
<keyword evidence="1" id="KW-0479">Metal-binding</keyword>
<evidence type="ECO:0000256" key="3">
    <source>
        <dbReference type="ARBA" id="ARBA00022833"/>
    </source>
</evidence>
<dbReference type="PANTHER" id="PTHR46171:SF3">
    <property type="entry name" value="GH10160P"/>
    <property type="match status" value="1"/>
</dbReference>
<evidence type="ECO:0000259" key="6">
    <source>
        <dbReference type="PROSITE" id="PS50089"/>
    </source>
</evidence>
<dbReference type="InterPro" id="IPR011016">
    <property type="entry name" value="Znf_RING-CH"/>
</dbReference>
<dbReference type="SMART" id="SM00744">
    <property type="entry name" value="RINGv"/>
    <property type="match status" value="1"/>
</dbReference>
<accession>A0A8K0UMP3</accession>
<dbReference type="OrthoDB" id="8062037at2759"/>
<dbReference type="GO" id="GO:0016567">
    <property type="term" value="P:protein ubiquitination"/>
    <property type="evidence" value="ECO:0007669"/>
    <property type="project" value="TreeGrafter"/>
</dbReference>
<reference evidence="7" key="1">
    <citation type="journal article" date="2021" name="New Phytol.">
        <title>Evolutionary innovations through gain and loss of genes in the ectomycorrhizal Boletales.</title>
        <authorList>
            <person name="Wu G."/>
            <person name="Miyauchi S."/>
            <person name="Morin E."/>
            <person name="Kuo A."/>
            <person name="Drula E."/>
            <person name="Varga T."/>
            <person name="Kohler A."/>
            <person name="Feng B."/>
            <person name="Cao Y."/>
            <person name="Lipzen A."/>
            <person name="Daum C."/>
            <person name="Hundley H."/>
            <person name="Pangilinan J."/>
            <person name="Johnson J."/>
            <person name="Barry K."/>
            <person name="LaButti K."/>
            <person name="Ng V."/>
            <person name="Ahrendt S."/>
            <person name="Min B."/>
            <person name="Choi I.G."/>
            <person name="Park H."/>
            <person name="Plett J.M."/>
            <person name="Magnuson J."/>
            <person name="Spatafora J.W."/>
            <person name="Nagy L.G."/>
            <person name="Henrissat B."/>
            <person name="Grigoriev I.V."/>
            <person name="Yang Z.L."/>
            <person name="Xu J."/>
            <person name="Martin F.M."/>
        </authorList>
    </citation>
    <scope>NUCLEOTIDE SEQUENCE</scope>
    <source>
        <strain evidence="7">KKN 215</strain>
    </source>
</reference>
<dbReference type="InterPro" id="IPR001841">
    <property type="entry name" value="Znf_RING"/>
</dbReference>
<evidence type="ECO:0000256" key="2">
    <source>
        <dbReference type="ARBA" id="ARBA00022771"/>
    </source>
</evidence>
<feature type="region of interest" description="Disordered" evidence="5">
    <location>
        <begin position="116"/>
        <end position="174"/>
    </location>
</feature>
<dbReference type="AlphaFoldDB" id="A0A8K0UMP3"/>
<name>A0A8K0UMP3_9AGAR</name>
<evidence type="ECO:0000256" key="1">
    <source>
        <dbReference type="ARBA" id="ARBA00022723"/>
    </source>
</evidence>